<dbReference type="PANTHER" id="PTHR32089:SF112">
    <property type="entry name" value="LYSOZYME-LIKE PROTEIN-RELATED"/>
    <property type="match status" value="1"/>
</dbReference>
<evidence type="ECO:0000259" key="7">
    <source>
        <dbReference type="PROSITE" id="PS50111"/>
    </source>
</evidence>
<keyword evidence="6" id="KW-0472">Membrane</keyword>
<reference evidence="9 10" key="1">
    <citation type="journal article" date="2019" name="Int. J. Syst. Evol. Microbiol.">
        <title>The Global Catalogue of Microorganisms (GCM) 10K type strain sequencing project: providing services to taxonomists for standard genome sequencing and annotation.</title>
        <authorList>
            <consortium name="The Broad Institute Genomics Platform"/>
            <consortium name="The Broad Institute Genome Sequencing Center for Infectious Disease"/>
            <person name="Wu L."/>
            <person name="Ma J."/>
        </authorList>
    </citation>
    <scope>NUCLEOTIDE SEQUENCE [LARGE SCALE GENOMIC DNA]</scope>
    <source>
        <strain evidence="9 10">JCM 11813</strain>
    </source>
</reference>
<comment type="similarity">
    <text evidence="4">Belongs to the methyl-accepting chemotaxis (MCP) protein family.</text>
</comment>
<keyword evidence="1 6" id="KW-0812">Transmembrane</keyword>
<proteinExistence type="inferred from homology"/>
<evidence type="ECO:0000256" key="3">
    <source>
        <dbReference type="ARBA" id="ARBA00023224"/>
    </source>
</evidence>
<feature type="domain" description="Methyl-accepting transducer" evidence="7">
    <location>
        <begin position="288"/>
        <end position="517"/>
    </location>
</feature>
<dbReference type="RefSeq" id="WP_343906250.1">
    <property type="nucleotide sequence ID" value="NZ_BAAAJE010000002.1"/>
</dbReference>
<dbReference type="Gene3D" id="1.10.287.950">
    <property type="entry name" value="Methyl-accepting chemotaxis protein"/>
    <property type="match status" value="1"/>
</dbReference>
<dbReference type="PROSITE" id="PS50111">
    <property type="entry name" value="CHEMOTAXIS_TRANSDUC_2"/>
    <property type="match status" value="1"/>
</dbReference>
<keyword evidence="3 5" id="KW-0807">Transducer</keyword>
<evidence type="ECO:0000313" key="9">
    <source>
        <dbReference type="EMBL" id="GAA1132067.1"/>
    </source>
</evidence>
<comment type="caution">
    <text evidence="9">The sequence shown here is derived from an EMBL/GenBank/DDBJ whole genome shotgun (WGS) entry which is preliminary data.</text>
</comment>
<organism evidence="9 10">
    <name type="scientific">Nocardioides aquiterrae</name>
    <dbReference type="NCBI Taxonomy" id="203799"/>
    <lineage>
        <taxon>Bacteria</taxon>
        <taxon>Bacillati</taxon>
        <taxon>Actinomycetota</taxon>
        <taxon>Actinomycetes</taxon>
        <taxon>Propionibacteriales</taxon>
        <taxon>Nocardioidaceae</taxon>
        <taxon>Nocardioides</taxon>
    </lineage>
</organism>
<dbReference type="Pfam" id="PF00672">
    <property type="entry name" value="HAMP"/>
    <property type="match status" value="1"/>
</dbReference>
<evidence type="ECO:0000259" key="8">
    <source>
        <dbReference type="PROSITE" id="PS50885"/>
    </source>
</evidence>
<dbReference type="SUPFAM" id="SSF58104">
    <property type="entry name" value="Methyl-accepting chemotaxis protein (MCP) signaling domain"/>
    <property type="match status" value="1"/>
</dbReference>
<dbReference type="PANTHER" id="PTHR32089">
    <property type="entry name" value="METHYL-ACCEPTING CHEMOTAXIS PROTEIN MCPB"/>
    <property type="match status" value="1"/>
</dbReference>
<feature type="transmembrane region" description="Helical" evidence="6">
    <location>
        <begin position="210"/>
        <end position="229"/>
    </location>
</feature>
<evidence type="ECO:0000256" key="1">
    <source>
        <dbReference type="ARBA" id="ARBA00022692"/>
    </source>
</evidence>
<sequence>MASPSPTPASSARSRVGVRGKILIVGAVGIVAALLVGVIGVSNAREAKTTATQLHALQQLVSDVKEVNFYNADISGWQVAYAWDVRRLSPAEAVDPNSPNRAGFLADCEKLKQLLGSMSTEAMTAGEARAFEEIRGLWEDFDKVDARVVKAYLVGTPTSVEQGDALILNQGYGIYFKIIDLTNQLIDSVMKRTASATDGAEASAAAAERLVIVVLILGALAVAAAALYISRRIVAGIAAVQRALTAFAAGDLTATAPVTSNDEVGQMARTYDEARRSVAGIVTKVAASADAVAAASEELSAASQQIAAGAEETSVQAGVVSGAAEEVSRNVQTVAAGAEQMGASIREISQSANDAAKVASEAVSTVDSTNETVAKLGLSSNEIGNVVKVITSIAEQTNLLALNATIEAARAGEAGKGFAVVANEVKELAQETARATDDIARRVEAIQADTGGAVEAINEIATIITAINDYQLTIASAVEEQTATTNEMSRNVVDASTGSGEIATNISGVAAAAETTTQAVNQTLAAIGELASMAAGLRAEVSTFQLEQVR</sequence>
<accession>A0ABN1UCS1</accession>
<dbReference type="InterPro" id="IPR004089">
    <property type="entry name" value="MCPsignal_dom"/>
</dbReference>
<keyword evidence="10" id="KW-1185">Reference proteome</keyword>
<evidence type="ECO:0000256" key="2">
    <source>
        <dbReference type="ARBA" id="ARBA00022989"/>
    </source>
</evidence>
<evidence type="ECO:0000313" key="10">
    <source>
        <dbReference type="Proteomes" id="UP001499979"/>
    </source>
</evidence>
<evidence type="ECO:0000256" key="4">
    <source>
        <dbReference type="ARBA" id="ARBA00029447"/>
    </source>
</evidence>
<evidence type="ECO:0008006" key="11">
    <source>
        <dbReference type="Google" id="ProtNLM"/>
    </source>
</evidence>
<name>A0ABN1UCS1_9ACTN</name>
<evidence type="ECO:0000256" key="6">
    <source>
        <dbReference type="SAM" id="Phobius"/>
    </source>
</evidence>
<dbReference type="EMBL" id="BAAAJE010000002">
    <property type="protein sequence ID" value="GAA1132067.1"/>
    <property type="molecule type" value="Genomic_DNA"/>
</dbReference>
<protein>
    <recommendedName>
        <fullName evidence="11">Methyl-accepting chemotaxis protein</fullName>
    </recommendedName>
</protein>
<dbReference type="InterPro" id="IPR003660">
    <property type="entry name" value="HAMP_dom"/>
</dbReference>
<gene>
    <name evidence="9" type="ORF">GCM10009606_10220</name>
</gene>
<dbReference type="SMART" id="SM00304">
    <property type="entry name" value="HAMP"/>
    <property type="match status" value="2"/>
</dbReference>
<feature type="transmembrane region" description="Helical" evidence="6">
    <location>
        <begin position="20"/>
        <end position="41"/>
    </location>
</feature>
<dbReference type="CDD" id="cd06225">
    <property type="entry name" value="HAMP"/>
    <property type="match status" value="1"/>
</dbReference>
<keyword evidence="2 6" id="KW-1133">Transmembrane helix</keyword>
<evidence type="ECO:0000256" key="5">
    <source>
        <dbReference type="PROSITE-ProRule" id="PRU00284"/>
    </source>
</evidence>
<dbReference type="PROSITE" id="PS50885">
    <property type="entry name" value="HAMP"/>
    <property type="match status" value="1"/>
</dbReference>
<dbReference type="Pfam" id="PF00015">
    <property type="entry name" value="MCPsignal"/>
    <property type="match status" value="1"/>
</dbReference>
<dbReference type="SMART" id="SM00283">
    <property type="entry name" value="MA"/>
    <property type="match status" value="1"/>
</dbReference>
<dbReference type="Proteomes" id="UP001499979">
    <property type="component" value="Unassembled WGS sequence"/>
</dbReference>
<feature type="domain" description="HAMP" evidence="8">
    <location>
        <begin position="231"/>
        <end position="283"/>
    </location>
</feature>